<accession>A0AAW3MWE5</accession>
<dbReference type="AlphaFoldDB" id="A0AAW3MWE5"/>
<dbReference type="Proteomes" id="UP000056453">
    <property type="component" value="Unassembled WGS sequence"/>
</dbReference>
<protein>
    <submittedName>
        <fullName evidence="1">Uncharacterized protein</fullName>
    </submittedName>
</protein>
<reference evidence="1 2" key="1">
    <citation type="submission" date="2015-11" db="EMBL/GenBank/DDBJ databases">
        <title>Expanding the genomic diversity of Burkholderia species for the development of highly accurate diagnostics.</title>
        <authorList>
            <person name="Sahl J."/>
            <person name="Keim P."/>
            <person name="Wagner D."/>
        </authorList>
    </citation>
    <scope>NUCLEOTIDE SEQUENCE [LARGE SCALE GENOMIC DNA]</scope>
    <source>
        <strain evidence="1 2">MSMB1808WGS</strain>
    </source>
</reference>
<evidence type="ECO:0000313" key="1">
    <source>
        <dbReference type="EMBL" id="KVP98144.1"/>
    </source>
</evidence>
<gene>
    <name evidence="1" type="ORF">WJ96_06115</name>
</gene>
<keyword evidence="2" id="KW-1185">Reference proteome</keyword>
<comment type="caution">
    <text evidence="1">The sequence shown here is derived from an EMBL/GenBank/DDBJ whole genome shotgun (WGS) entry which is preliminary data.</text>
</comment>
<dbReference type="RefSeq" id="WP_059925190.1">
    <property type="nucleotide sequence ID" value="NZ_LPBG01000047.1"/>
</dbReference>
<proteinExistence type="predicted"/>
<name>A0AAW3MWE5_9BURK</name>
<organism evidence="1 2">
    <name type="scientific">Burkholderia ubonensis</name>
    <dbReference type="NCBI Taxonomy" id="101571"/>
    <lineage>
        <taxon>Bacteria</taxon>
        <taxon>Pseudomonadati</taxon>
        <taxon>Pseudomonadota</taxon>
        <taxon>Betaproteobacteria</taxon>
        <taxon>Burkholderiales</taxon>
        <taxon>Burkholderiaceae</taxon>
        <taxon>Burkholderia</taxon>
        <taxon>Burkholderia cepacia complex</taxon>
    </lineage>
</organism>
<sequence>MSELPRILIVGADPSLAAVFAEKLAGQATIEVMADVSKLPVAPDAPLRLLELSDLPELPVVFAQPVPSLAADELVPCAGYRPPRRGKKGKPVRW</sequence>
<evidence type="ECO:0000313" key="2">
    <source>
        <dbReference type="Proteomes" id="UP000056453"/>
    </source>
</evidence>
<dbReference type="EMBL" id="LPBJ01000047">
    <property type="protein sequence ID" value="KVP98144.1"/>
    <property type="molecule type" value="Genomic_DNA"/>
</dbReference>